<dbReference type="PANTHER" id="PTHR43329">
    <property type="entry name" value="EPOXIDE HYDROLASE"/>
    <property type="match status" value="1"/>
</dbReference>
<dbReference type="Gene3D" id="3.40.50.1820">
    <property type="entry name" value="alpha/beta hydrolase"/>
    <property type="match status" value="1"/>
</dbReference>
<sequence length="303" mass="33166">MTGRHARDEPERLTLRLPRVTLEALAWGPADGRLVVALHGFPDTAHTWRHLGPFLARRGFRVVAPHTRGYAPSAVPDDGCFHVAALMADAAAIPEAVDWTGSDPVLVGHDWGAITAHALGAHPDSPYERVVAMAVPPLATMDSRSPRLLARQARHSWYIGWHQLPLLPERFLDREVAKLWRDWSPGYDAGTDLPHVLAALDEPANRAAAVGYYRAIRAPWRVPSSYAGWKRTWDGTPTVPTLYLHGADDGCLEPGFADGLVAKLPAGSRVERVVDAGHFLQVEQPDVVNGLVAQFLETPFHGT</sequence>
<dbReference type="Pfam" id="PF00561">
    <property type="entry name" value="Abhydrolase_1"/>
    <property type="match status" value="1"/>
</dbReference>
<keyword evidence="4" id="KW-1185">Reference proteome</keyword>
<protein>
    <submittedName>
        <fullName evidence="3">Pimeloyl-ACP methyl ester carboxylesterase</fullName>
    </submittedName>
</protein>
<dbReference type="EMBL" id="FMZM01000004">
    <property type="protein sequence ID" value="SDC81282.1"/>
    <property type="molecule type" value="Genomic_DNA"/>
</dbReference>
<dbReference type="InterPro" id="IPR029058">
    <property type="entry name" value="AB_hydrolase_fold"/>
</dbReference>
<evidence type="ECO:0000256" key="1">
    <source>
        <dbReference type="ARBA" id="ARBA00022801"/>
    </source>
</evidence>
<dbReference type="Proteomes" id="UP000199034">
    <property type="component" value="Unassembled WGS sequence"/>
</dbReference>
<name>A0A1G6PLZ8_9ACTN</name>
<evidence type="ECO:0000259" key="2">
    <source>
        <dbReference type="Pfam" id="PF00561"/>
    </source>
</evidence>
<accession>A0A1G6PLZ8</accession>
<evidence type="ECO:0000313" key="4">
    <source>
        <dbReference type="Proteomes" id="UP000199034"/>
    </source>
</evidence>
<dbReference type="OrthoDB" id="2987348at2"/>
<reference evidence="3 4" key="1">
    <citation type="submission" date="2016-10" db="EMBL/GenBank/DDBJ databases">
        <authorList>
            <person name="de Groot N.N."/>
        </authorList>
    </citation>
    <scope>NUCLEOTIDE SEQUENCE [LARGE SCALE GENOMIC DNA]</scope>
    <source>
        <strain evidence="3 4">CGMCC 4.6858</strain>
    </source>
</reference>
<dbReference type="STRING" id="1045774.SAMN05421872_10474"/>
<evidence type="ECO:0000313" key="3">
    <source>
        <dbReference type="EMBL" id="SDC81282.1"/>
    </source>
</evidence>
<gene>
    <name evidence="3" type="ORF">SAMN05421872_10474</name>
</gene>
<dbReference type="GO" id="GO:0016787">
    <property type="term" value="F:hydrolase activity"/>
    <property type="evidence" value="ECO:0007669"/>
    <property type="project" value="UniProtKB-KW"/>
</dbReference>
<organism evidence="3 4">
    <name type="scientific">Nocardioides lianchengensis</name>
    <dbReference type="NCBI Taxonomy" id="1045774"/>
    <lineage>
        <taxon>Bacteria</taxon>
        <taxon>Bacillati</taxon>
        <taxon>Actinomycetota</taxon>
        <taxon>Actinomycetes</taxon>
        <taxon>Propionibacteriales</taxon>
        <taxon>Nocardioidaceae</taxon>
        <taxon>Nocardioides</taxon>
    </lineage>
</organism>
<dbReference type="PRINTS" id="PR00412">
    <property type="entry name" value="EPOXHYDRLASE"/>
</dbReference>
<dbReference type="AlphaFoldDB" id="A0A1G6PLZ8"/>
<dbReference type="InterPro" id="IPR000073">
    <property type="entry name" value="AB_hydrolase_1"/>
</dbReference>
<keyword evidence="1" id="KW-0378">Hydrolase</keyword>
<dbReference type="RefSeq" id="WP_090853718.1">
    <property type="nucleotide sequence ID" value="NZ_FMZM01000004.1"/>
</dbReference>
<dbReference type="SUPFAM" id="SSF53474">
    <property type="entry name" value="alpha/beta-Hydrolases"/>
    <property type="match status" value="1"/>
</dbReference>
<dbReference type="InterPro" id="IPR000639">
    <property type="entry name" value="Epox_hydrolase-like"/>
</dbReference>
<feature type="domain" description="AB hydrolase-1" evidence="2">
    <location>
        <begin position="34"/>
        <end position="284"/>
    </location>
</feature>
<proteinExistence type="predicted"/>